<dbReference type="Proteomes" id="UP000265520">
    <property type="component" value="Unassembled WGS sequence"/>
</dbReference>
<sequence>MGHISVGYSGEVQMPHTLPVVWVFPNANYLTRVVSSSSLFSIALLGGEA</sequence>
<proteinExistence type="predicted"/>
<protein>
    <submittedName>
        <fullName evidence="1">Uncharacterized protein</fullName>
    </submittedName>
</protein>
<organism evidence="1 2">
    <name type="scientific">Trifolium medium</name>
    <dbReference type="NCBI Taxonomy" id="97028"/>
    <lineage>
        <taxon>Eukaryota</taxon>
        <taxon>Viridiplantae</taxon>
        <taxon>Streptophyta</taxon>
        <taxon>Embryophyta</taxon>
        <taxon>Tracheophyta</taxon>
        <taxon>Spermatophyta</taxon>
        <taxon>Magnoliopsida</taxon>
        <taxon>eudicotyledons</taxon>
        <taxon>Gunneridae</taxon>
        <taxon>Pentapetalae</taxon>
        <taxon>rosids</taxon>
        <taxon>fabids</taxon>
        <taxon>Fabales</taxon>
        <taxon>Fabaceae</taxon>
        <taxon>Papilionoideae</taxon>
        <taxon>50 kb inversion clade</taxon>
        <taxon>NPAAA clade</taxon>
        <taxon>Hologalegina</taxon>
        <taxon>IRL clade</taxon>
        <taxon>Trifolieae</taxon>
        <taxon>Trifolium</taxon>
    </lineage>
</organism>
<evidence type="ECO:0000313" key="1">
    <source>
        <dbReference type="EMBL" id="MCI47847.1"/>
    </source>
</evidence>
<reference evidence="1 2" key="1">
    <citation type="journal article" date="2018" name="Front. Plant Sci.">
        <title>Red Clover (Trifolium pratense) and Zigzag Clover (T. medium) - A Picture of Genomic Similarities and Differences.</title>
        <authorList>
            <person name="Dluhosova J."/>
            <person name="Istvanek J."/>
            <person name="Nedelnik J."/>
            <person name="Repkova J."/>
        </authorList>
    </citation>
    <scope>NUCLEOTIDE SEQUENCE [LARGE SCALE GENOMIC DNA]</scope>
    <source>
        <strain evidence="2">cv. 10/8</strain>
        <tissue evidence="1">Leaf</tissue>
    </source>
</reference>
<comment type="caution">
    <text evidence="1">The sequence shown here is derived from an EMBL/GenBank/DDBJ whole genome shotgun (WGS) entry which is preliminary data.</text>
</comment>
<dbReference type="AlphaFoldDB" id="A0A392SHE2"/>
<keyword evidence="2" id="KW-1185">Reference proteome</keyword>
<accession>A0A392SHE2</accession>
<dbReference type="EMBL" id="LXQA010377840">
    <property type="protein sequence ID" value="MCI47847.1"/>
    <property type="molecule type" value="Genomic_DNA"/>
</dbReference>
<name>A0A392SHE2_9FABA</name>
<evidence type="ECO:0000313" key="2">
    <source>
        <dbReference type="Proteomes" id="UP000265520"/>
    </source>
</evidence>